<dbReference type="SMART" id="SM00905">
    <property type="entry name" value="FolB"/>
    <property type="match status" value="1"/>
</dbReference>
<evidence type="ECO:0000256" key="1">
    <source>
        <dbReference type="ARBA" id="ARBA00001353"/>
    </source>
</evidence>
<evidence type="ECO:0000256" key="2">
    <source>
        <dbReference type="ARBA" id="ARBA00005013"/>
    </source>
</evidence>
<evidence type="ECO:0000313" key="10">
    <source>
        <dbReference type="Proteomes" id="UP000739565"/>
    </source>
</evidence>
<gene>
    <name evidence="9" type="ORF">KZZ10_09340</name>
</gene>
<name>A0A953NAS1_9BURK</name>
<dbReference type="GO" id="GO:0046656">
    <property type="term" value="P:folic acid biosynthetic process"/>
    <property type="evidence" value="ECO:0007669"/>
    <property type="project" value="UniProtKB-KW"/>
</dbReference>
<dbReference type="GO" id="GO:0004150">
    <property type="term" value="F:dihydroneopterin aldolase activity"/>
    <property type="evidence" value="ECO:0007669"/>
    <property type="project" value="UniProtKB-EC"/>
</dbReference>
<reference evidence="9" key="1">
    <citation type="submission" date="2021-07" db="EMBL/GenBank/DDBJ databases">
        <title>New genus and species of the family Alcaligenaceae.</title>
        <authorList>
            <person name="Hahn M.W."/>
        </authorList>
    </citation>
    <scope>NUCLEOTIDE SEQUENCE</scope>
    <source>
        <strain evidence="9">LF4-65</strain>
    </source>
</reference>
<organism evidence="9 10">
    <name type="scientific">Zwartia hollandica</name>
    <dbReference type="NCBI Taxonomy" id="324606"/>
    <lineage>
        <taxon>Bacteria</taxon>
        <taxon>Pseudomonadati</taxon>
        <taxon>Pseudomonadota</taxon>
        <taxon>Betaproteobacteria</taxon>
        <taxon>Burkholderiales</taxon>
        <taxon>Alcaligenaceae</taxon>
        <taxon>Zwartia</taxon>
    </lineage>
</organism>
<evidence type="ECO:0000259" key="8">
    <source>
        <dbReference type="SMART" id="SM00905"/>
    </source>
</evidence>
<evidence type="ECO:0000256" key="6">
    <source>
        <dbReference type="ARBA" id="ARBA00023239"/>
    </source>
</evidence>
<dbReference type="NCBIfam" id="TIGR00526">
    <property type="entry name" value="folB_dom"/>
    <property type="match status" value="1"/>
</dbReference>
<dbReference type="EC" id="4.1.2.25" evidence="4"/>
<comment type="pathway">
    <text evidence="2">Cofactor biosynthesis; tetrahydrofolate biosynthesis; 2-amino-4-hydroxy-6-hydroxymethyl-7,8-dihydropteridine diphosphate from 7,8-dihydroneopterin triphosphate: step 3/4.</text>
</comment>
<protein>
    <recommendedName>
        <fullName evidence="4">dihydroneopterin aldolase</fullName>
        <ecNumber evidence="4">4.1.2.25</ecNumber>
    </recommendedName>
    <alternativeName>
        <fullName evidence="7">7,8-dihydroneopterin aldolase</fullName>
    </alternativeName>
</protein>
<sequence>MIPTSAQFPSLHHCRRLFLSNFEVNMNIGVHEFEKKGEQRVIVNVDLYVPLESNTPQTDDLAEVVDYDFMRQTIADIISAGHIHLQETLCDEIADRMLAHPLVFATRVSTEKPDVYPDCKSVGVEIFRFKSN</sequence>
<keyword evidence="10" id="KW-1185">Reference proteome</keyword>
<dbReference type="PANTHER" id="PTHR42844:SF1">
    <property type="entry name" value="DIHYDRONEOPTERIN ALDOLASE 1-RELATED"/>
    <property type="match status" value="1"/>
</dbReference>
<comment type="catalytic activity">
    <reaction evidence="1">
        <text>7,8-dihydroneopterin = 6-hydroxymethyl-7,8-dihydropterin + glycolaldehyde</text>
        <dbReference type="Rhea" id="RHEA:10540"/>
        <dbReference type="ChEBI" id="CHEBI:17001"/>
        <dbReference type="ChEBI" id="CHEBI:17071"/>
        <dbReference type="ChEBI" id="CHEBI:44841"/>
        <dbReference type="EC" id="4.1.2.25"/>
    </reaction>
</comment>
<dbReference type="RefSeq" id="WP_259661255.1">
    <property type="nucleotide sequence ID" value="NZ_JAHXRI010000007.1"/>
</dbReference>
<comment type="similarity">
    <text evidence="3">Belongs to the DHNA family.</text>
</comment>
<keyword evidence="5" id="KW-0289">Folate biosynthesis</keyword>
<feature type="domain" description="Dihydroneopterin aldolase/epimerase" evidence="8">
    <location>
        <begin position="17"/>
        <end position="128"/>
    </location>
</feature>
<evidence type="ECO:0000313" key="9">
    <source>
        <dbReference type="EMBL" id="MBZ1350847.1"/>
    </source>
</evidence>
<dbReference type="Gene3D" id="3.30.1130.10">
    <property type="match status" value="1"/>
</dbReference>
<evidence type="ECO:0000256" key="7">
    <source>
        <dbReference type="ARBA" id="ARBA00032903"/>
    </source>
</evidence>
<dbReference type="Proteomes" id="UP000739565">
    <property type="component" value="Unassembled WGS sequence"/>
</dbReference>
<dbReference type="Pfam" id="PF02152">
    <property type="entry name" value="FolB"/>
    <property type="match status" value="1"/>
</dbReference>
<dbReference type="PANTHER" id="PTHR42844">
    <property type="entry name" value="DIHYDRONEOPTERIN ALDOLASE 1-RELATED"/>
    <property type="match status" value="1"/>
</dbReference>
<comment type="caution">
    <text evidence="9">The sequence shown here is derived from an EMBL/GenBank/DDBJ whole genome shotgun (WGS) entry which is preliminary data.</text>
</comment>
<evidence type="ECO:0000256" key="3">
    <source>
        <dbReference type="ARBA" id="ARBA00005708"/>
    </source>
</evidence>
<evidence type="ECO:0000256" key="5">
    <source>
        <dbReference type="ARBA" id="ARBA00022909"/>
    </source>
</evidence>
<evidence type="ECO:0000256" key="4">
    <source>
        <dbReference type="ARBA" id="ARBA00013043"/>
    </source>
</evidence>
<dbReference type="InterPro" id="IPR006157">
    <property type="entry name" value="FolB_dom"/>
</dbReference>
<dbReference type="AlphaFoldDB" id="A0A953NAS1"/>
<accession>A0A953NAS1</accession>
<dbReference type="SUPFAM" id="SSF55620">
    <property type="entry name" value="Tetrahydrobiopterin biosynthesis enzymes-like"/>
    <property type="match status" value="1"/>
</dbReference>
<dbReference type="InterPro" id="IPR043133">
    <property type="entry name" value="GTP-CH-I_C/QueF"/>
</dbReference>
<keyword evidence="6" id="KW-0456">Lyase</keyword>
<dbReference type="GO" id="GO:0005737">
    <property type="term" value="C:cytoplasm"/>
    <property type="evidence" value="ECO:0007669"/>
    <property type="project" value="TreeGrafter"/>
</dbReference>
<dbReference type="EMBL" id="JAHXRI010000007">
    <property type="protein sequence ID" value="MBZ1350847.1"/>
    <property type="molecule type" value="Genomic_DNA"/>
</dbReference>
<dbReference type="InterPro" id="IPR006156">
    <property type="entry name" value="Dihydroneopterin_aldolase"/>
</dbReference>
<proteinExistence type="inferred from homology"/>